<evidence type="ECO:0000313" key="1">
    <source>
        <dbReference type="EMBL" id="MSB18470.1"/>
    </source>
</evidence>
<protein>
    <submittedName>
        <fullName evidence="1">Uncharacterized protein</fullName>
    </submittedName>
</protein>
<comment type="caution">
    <text evidence="1">The sequence shown here is derived from an EMBL/GenBank/DDBJ whole genome shotgun (WGS) entry which is preliminary data.</text>
</comment>
<proteinExistence type="predicted"/>
<organism evidence="1 2">
    <name type="scientific">Flavonifractor plautii</name>
    <name type="common">Fusobacterium plautii</name>
    <dbReference type="NCBI Taxonomy" id="292800"/>
    <lineage>
        <taxon>Bacteria</taxon>
        <taxon>Bacillati</taxon>
        <taxon>Bacillota</taxon>
        <taxon>Clostridia</taxon>
        <taxon>Eubacteriales</taxon>
        <taxon>Oscillospiraceae</taxon>
        <taxon>Flavonifractor</taxon>
    </lineage>
</organism>
<name>A0A6I2R0L5_FLAPL</name>
<dbReference type="EMBL" id="WKPR01000003">
    <property type="protein sequence ID" value="MSB18470.1"/>
    <property type="molecule type" value="Genomic_DNA"/>
</dbReference>
<dbReference type="RefSeq" id="WP_172697233.1">
    <property type="nucleotide sequence ID" value="NZ_WKPR01000003.1"/>
</dbReference>
<dbReference type="AlphaFoldDB" id="A0A6I2R0L5"/>
<dbReference type="Proteomes" id="UP000434475">
    <property type="component" value="Unassembled WGS sequence"/>
</dbReference>
<accession>A0A6I2R0L5</accession>
<evidence type="ECO:0000313" key="2">
    <source>
        <dbReference type="Proteomes" id="UP000434475"/>
    </source>
</evidence>
<gene>
    <name evidence="1" type="ORF">GKE97_02940</name>
</gene>
<sequence length="165" mass="19005">MENRTLEDLRQGLLDGTLRIRHNGIDIFIDCMETKDMLVIPMTRAEGARRDPRMERMTQDPDDGQGPYKGFLLIVCEECGAVKAFCAKRETYSFRCDECGYETPLENLRPMYMHCKCGESFRYRTNAKSETITHTCLRCKAPVDMELNRRGTAYVTVGMKGGRRK</sequence>
<reference evidence="1 2" key="1">
    <citation type="journal article" date="2019" name="Nat. Med.">
        <title>A library of human gut bacterial isolates paired with longitudinal multiomics data enables mechanistic microbiome research.</title>
        <authorList>
            <person name="Poyet M."/>
            <person name="Groussin M."/>
            <person name="Gibbons S.M."/>
            <person name="Avila-Pacheco J."/>
            <person name="Jiang X."/>
            <person name="Kearney S.M."/>
            <person name="Perrotta A.R."/>
            <person name="Berdy B."/>
            <person name="Zhao S."/>
            <person name="Lieberman T.D."/>
            <person name="Swanson P.K."/>
            <person name="Smith M."/>
            <person name="Roesemann S."/>
            <person name="Alexander J.E."/>
            <person name="Rich S.A."/>
            <person name="Livny J."/>
            <person name="Vlamakis H."/>
            <person name="Clish C."/>
            <person name="Bullock K."/>
            <person name="Deik A."/>
            <person name="Scott J."/>
            <person name="Pierce K.A."/>
            <person name="Xavier R.J."/>
            <person name="Alm E.J."/>
        </authorList>
    </citation>
    <scope>NUCLEOTIDE SEQUENCE [LARGE SCALE GENOMIC DNA]</scope>
    <source>
        <strain evidence="1 2">BIOML-A2</strain>
    </source>
</reference>